<dbReference type="PANTHER" id="PTHR43884:SF12">
    <property type="entry name" value="ISOVALERYL-COA DEHYDROGENASE, MITOCHONDRIAL-RELATED"/>
    <property type="match status" value="1"/>
</dbReference>
<feature type="domain" description="Acyl-CoA oxidase/dehydrogenase middle" evidence="7">
    <location>
        <begin position="122"/>
        <end position="217"/>
    </location>
</feature>
<dbReference type="InterPro" id="IPR013786">
    <property type="entry name" value="AcylCoA_DH/ox_N"/>
</dbReference>
<dbReference type="InterPro" id="IPR006091">
    <property type="entry name" value="Acyl-CoA_Oxase/DH_mid-dom"/>
</dbReference>
<evidence type="ECO:0000256" key="3">
    <source>
        <dbReference type="ARBA" id="ARBA00022630"/>
    </source>
</evidence>
<dbReference type="RefSeq" id="WP_135446534.1">
    <property type="nucleotide sequence ID" value="NZ_SRLE01000017.1"/>
</dbReference>
<dbReference type="PIRSF" id="PIRSF016578">
    <property type="entry name" value="HsaA"/>
    <property type="match status" value="1"/>
</dbReference>
<keyword evidence="4 5" id="KW-0274">FAD</keyword>
<sequence length="379" mass="40004">MDFRDTEQQAELRQSIRAFCATHCDSESEAAREQSEQYPADLHRALAAAGLLGLGLPRDYGGGGLDLLAQCIAFEELSRHSGAAANILFINGVCGALVAAGGSPAQREALLGPLCAGELRFAFALTESEAGSDLAGLSLTAQPRGEDYVLSGSKLYTTGAADAHFLLTAARSDAKAGPRQGISLFLVPADSAGLEITALPKLAGNEIASCRVAYRDVQVSSDARLGEANGAWSWLMLGGALERLSVAASCLGLSRAILDAVLAHAAEREQFGQPIGRFQAVQHRIADMSVRIEAMQWLVYAAAQAADLGAAAQRQICSAKLFAAENAQQIAQDGMRLLGGRAYFSDNPMQRRLREALLALYAGGTMEIQRNLIARSLGL</sequence>
<dbReference type="Pfam" id="PF00441">
    <property type="entry name" value="Acyl-CoA_dh_1"/>
    <property type="match status" value="1"/>
</dbReference>
<dbReference type="OrthoDB" id="6138585at2"/>
<dbReference type="PANTHER" id="PTHR43884">
    <property type="entry name" value="ACYL-COA DEHYDROGENASE"/>
    <property type="match status" value="1"/>
</dbReference>
<dbReference type="SUPFAM" id="SSF47203">
    <property type="entry name" value="Acyl-CoA dehydrogenase C-terminal domain-like"/>
    <property type="match status" value="1"/>
</dbReference>
<dbReference type="GO" id="GO:0003995">
    <property type="term" value="F:acyl-CoA dehydrogenase activity"/>
    <property type="evidence" value="ECO:0007669"/>
    <property type="project" value="InterPro"/>
</dbReference>
<comment type="cofactor">
    <cofactor evidence="1 5">
        <name>FAD</name>
        <dbReference type="ChEBI" id="CHEBI:57692"/>
    </cofactor>
</comment>
<dbReference type="GO" id="GO:0050660">
    <property type="term" value="F:flavin adenine dinucleotide binding"/>
    <property type="evidence" value="ECO:0007669"/>
    <property type="project" value="InterPro"/>
</dbReference>
<reference evidence="9 10" key="1">
    <citation type="submission" date="2019-04" db="EMBL/GenBank/DDBJ databases">
        <title>Taxonomy of novel Haliea sp. from mangrove soil of West Coast of India.</title>
        <authorList>
            <person name="Verma A."/>
            <person name="Kumar P."/>
            <person name="Krishnamurthi S."/>
        </authorList>
    </citation>
    <scope>NUCLEOTIDE SEQUENCE [LARGE SCALE GENOMIC DNA]</scope>
    <source>
        <strain evidence="9 10">SAOS-164</strain>
    </source>
</reference>
<accession>A0A4Z0LUL9</accession>
<dbReference type="Gene3D" id="2.40.110.10">
    <property type="entry name" value="Butyryl-CoA Dehydrogenase, subunit A, domain 2"/>
    <property type="match status" value="1"/>
</dbReference>
<evidence type="ECO:0000259" key="7">
    <source>
        <dbReference type="Pfam" id="PF02770"/>
    </source>
</evidence>
<dbReference type="EMBL" id="SRLE01000017">
    <property type="protein sequence ID" value="TGD70969.1"/>
    <property type="molecule type" value="Genomic_DNA"/>
</dbReference>
<dbReference type="InterPro" id="IPR046373">
    <property type="entry name" value="Acyl-CoA_Oxase/DH_mid-dom_sf"/>
</dbReference>
<dbReference type="Pfam" id="PF02771">
    <property type="entry name" value="Acyl-CoA_dh_N"/>
    <property type="match status" value="1"/>
</dbReference>
<dbReference type="InterPro" id="IPR009100">
    <property type="entry name" value="AcylCoA_DH/oxidase_NM_dom_sf"/>
</dbReference>
<comment type="similarity">
    <text evidence="2 5">Belongs to the acyl-CoA dehydrogenase family.</text>
</comment>
<evidence type="ECO:0000313" key="10">
    <source>
        <dbReference type="Proteomes" id="UP000298050"/>
    </source>
</evidence>
<dbReference type="SUPFAM" id="SSF56645">
    <property type="entry name" value="Acyl-CoA dehydrogenase NM domain-like"/>
    <property type="match status" value="1"/>
</dbReference>
<gene>
    <name evidence="9" type="ORF">E4634_20430</name>
</gene>
<dbReference type="Gene3D" id="1.10.540.10">
    <property type="entry name" value="Acyl-CoA dehydrogenase/oxidase, N-terminal domain"/>
    <property type="match status" value="1"/>
</dbReference>
<keyword evidence="3 5" id="KW-0285">Flavoprotein</keyword>
<keyword evidence="10" id="KW-1185">Reference proteome</keyword>
<dbReference type="InterPro" id="IPR009075">
    <property type="entry name" value="AcylCo_DH/oxidase_C"/>
</dbReference>
<evidence type="ECO:0000256" key="4">
    <source>
        <dbReference type="ARBA" id="ARBA00022827"/>
    </source>
</evidence>
<dbReference type="InterPro" id="IPR037069">
    <property type="entry name" value="AcylCoA_DH/ox_N_sf"/>
</dbReference>
<feature type="domain" description="Acyl-CoA dehydrogenase/oxidase N-terminal" evidence="8">
    <location>
        <begin position="6"/>
        <end position="118"/>
    </location>
</feature>
<protein>
    <submittedName>
        <fullName evidence="9">Acyl-CoA dehydrogenase</fullName>
    </submittedName>
</protein>
<evidence type="ECO:0000256" key="5">
    <source>
        <dbReference type="RuleBase" id="RU362125"/>
    </source>
</evidence>
<dbReference type="Gene3D" id="1.20.140.10">
    <property type="entry name" value="Butyryl-CoA Dehydrogenase, subunit A, domain 3"/>
    <property type="match status" value="1"/>
</dbReference>
<name>A0A4Z0LUL9_9GAMM</name>
<evidence type="ECO:0000259" key="8">
    <source>
        <dbReference type="Pfam" id="PF02771"/>
    </source>
</evidence>
<dbReference type="Pfam" id="PF02770">
    <property type="entry name" value="Acyl-CoA_dh_M"/>
    <property type="match status" value="1"/>
</dbReference>
<dbReference type="InterPro" id="IPR036250">
    <property type="entry name" value="AcylCo_DH-like_C"/>
</dbReference>
<evidence type="ECO:0000256" key="2">
    <source>
        <dbReference type="ARBA" id="ARBA00009347"/>
    </source>
</evidence>
<dbReference type="InterPro" id="IPR006089">
    <property type="entry name" value="Acyl-CoA_DH_CS"/>
</dbReference>
<proteinExistence type="inferred from homology"/>
<evidence type="ECO:0000259" key="6">
    <source>
        <dbReference type="Pfam" id="PF00441"/>
    </source>
</evidence>
<evidence type="ECO:0000313" key="9">
    <source>
        <dbReference type="EMBL" id="TGD70969.1"/>
    </source>
</evidence>
<organism evidence="9 10">
    <name type="scientific">Mangrovimicrobium sediminis</name>
    <dbReference type="NCBI Taxonomy" id="2562682"/>
    <lineage>
        <taxon>Bacteria</taxon>
        <taxon>Pseudomonadati</taxon>
        <taxon>Pseudomonadota</taxon>
        <taxon>Gammaproteobacteria</taxon>
        <taxon>Cellvibrionales</taxon>
        <taxon>Halieaceae</taxon>
        <taxon>Mangrovimicrobium</taxon>
    </lineage>
</organism>
<dbReference type="PROSITE" id="PS00072">
    <property type="entry name" value="ACYL_COA_DH_1"/>
    <property type="match status" value="1"/>
</dbReference>
<dbReference type="AlphaFoldDB" id="A0A4Z0LUL9"/>
<feature type="domain" description="Acyl-CoA dehydrogenase/oxidase C-terminal" evidence="6">
    <location>
        <begin position="236"/>
        <end position="377"/>
    </location>
</feature>
<comment type="caution">
    <text evidence="9">The sequence shown here is derived from an EMBL/GenBank/DDBJ whole genome shotgun (WGS) entry which is preliminary data.</text>
</comment>
<dbReference type="Proteomes" id="UP000298050">
    <property type="component" value="Unassembled WGS sequence"/>
</dbReference>
<keyword evidence="5" id="KW-0560">Oxidoreductase</keyword>
<dbReference type="CDD" id="cd00567">
    <property type="entry name" value="ACAD"/>
    <property type="match status" value="1"/>
</dbReference>
<evidence type="ECO:0000256" key="1">
    <source>
        <dbReference type="ARBA" id="ARBA00001974"/>
    </source>
</evidence>